<sequence>MLKIAVELQVYPFHIDFIGHVNNSVYIQWMEIGRTKLLQAIGMPMQEIVQHGFAPVLVETNIVYKTPLYLGECVQLEMWISQLNKASAIMHFCFYNQQRILAAQGWQKGLFVDKQTMRPKRLSPEERSLFLPYVHSAGETQSANSLISAS</sequence>
<name>A0A951UIK0_9NOST</name>
<gene>
    <name evidence="1" type="ORF">KME32_27165</name>
</gene>
<dbReference type="CDD" id="cd00586">
    <property type="entry name" value="4HBT"/>
    <property type="match status" value="1"/>
</dbReference>
<comment type="caution">
    <text evidence="1">The sequence shown here is derived from an EMBL/GenBank/DDBJ whole genome shotgun (WGS) entry which is preliminary data.</text>
</comment>
<evidence type="ECO:0000313" key="2">
    <source>
        <dbReference type="Proteomes" id="UP000715781"/>
    </source>
</evidence>
<dbReference type="PANTHER" id="PTHR31793:SF24">
    <property type="entry name" value="LONG-CHAIN ACYL-COA THIOESTERASE FADM"/>
    <property type="match status" value="1"/>
</dbReference>
<dbReference type="Proteomes" id="UP000715781">
    <property type="component" value="Unassembled WGS sequence"/>
</dbReference>
<reference evidence="1" key="1">
    <citation type="submission" date="2021-05" db="EMBL/GenBank/DDBJ databases">
        <authorList>
            <person name="Pietrasiak N."/>
            <person name="Ward R."/>
            <person name="Stajich J.E."/>
            <person name="Kurbessoian T."/>
        </authorList>
    </citation>
    <scope>NUCLEOTIDE SEQUENCE</scope>
    <source>
        <strain evidence="1">JT2-VF2</strain>
    </source>
</reference>
<reference evidence="1" key="2">
    <citation type="journal article" date="2022" name="Microbiol. Resour. Announc.">
        <title>Metagenome Sequencing to Explore Phylogenomics of Terrestrial Cyanobacteria.</title>
        <authorList>
            <person name="Ward R.D."/>
            <person name="Stajich J.E."/>
            <person name="Johansen J.R."/>
            <person name="Huntemann M."/>
            <person name="Clum A."/>
            <person name="Foster B."/>
            <person name="Foster B."/>
            <person name="Roux S."/>
            <person name="Palaniappan K."/>
            <person name="Varghese N."/>
            <person name="Mukherjee S."/>
            <person name="Reddy T.B.K."/>
            <person name="Daum C."/>
            <person name="Copeland A."/>
            <person name="Chen I.A."/>
            <person name="Ivanova N.N."/>
            <person name="Kyrpides N.C."/>
            <person name="Shapiro N."/>
            <person name="Eloe-Fadrosh E.A."/>
            <person name="Pietrasiak N."/>
        </authorList>
    </citation>
    <scope>NUCLEOTIDE SEQUENCE</scope>
    <source>
        <strain evidence="1">JT2-VF2</strain>
    </source>
</reference>
<dbReference type="Gene3D" id="3.10.129.10">
    <property type="entry name" value="Hotdog Thioesterase"/>
    <property type="match status" value="1"/>
</dbReference>
<proteinExistence type="predicted"/>
<dbReference type="GO" id="GO:0047617">
    <property type="term" value="F:fatty acyl-CoA hydrolase activity"/>
    <property type="evidence" value="ECO:0007669"/>
    <property type="project" value="TreeGrafter"/>
</dbReference>
<dbReference type="Pfam" id="PF13279">
    <property type="entry name" value="4HBT_2"/>
    <property type="match status" value="1"/>
</dbReference>
<accession>A0A951UIK0</accession>
<dbReference type="SUPFAM" id="SSF54637">
    <property type="entry name" value="Thioesterase/thiol ester dehydrase-isomerase"/>
    <property type="match status" value="1"/>
</dbReference>
<dbReference type="AlphaFoldDB" id="A0A951UIK0"/>
<protein>
    <submittedName>
        <fullName evidence="1">Acyl-CoA thioesterase</fullName>
    </submittedName>
</protein>
<dbReference type="InterPro" id="IPR050563">
    <property type="entry name" value="4-hydroxybenzoyl-CoA_TE"/>
</dbReference>
<dbReference type="InterPro" id="IPR029069">
    <property type="entry name" value="HotDog_dom_sf"/>
</dbReference>
<dbReference type="PANTHER" id="PTHR31793">
    <property type="entry name" value="4-HYDROXYBENZOYL-COA THIOESTERASE FAMILY MEMBER"/>
    <property type="match status" value="1"/>
</dbReference>
<organism evidence="1 2">
    <name type="scientific">Mojavia pulchra JT2-VF2</name>
    <dbReference type="NCBI Taxonomy" id="287848"/>
    <lineage>
        <taxon>Bacteria</taxon>
        <taxon>Bacillati</taxon>
        <taxon>Cyanobacteriota</taxon>
        <taxon>Cyanophyceae</taxon>
        <taxon>Nostocales</taxon>
        <taxon>Nostocaceae</taxon>
    </lineage>
</organism>
<dbReference type="EMBL" id="JAHHHN010000025">
    <property type="protein sequence ID" value="MBW4564738.1"/>
    <property type="molecule type" value="Genomic_DNA"/>
</dbReference>
<evidence type="ECO:0000313" key="1">
    <source>
        <dbReference type="EMBL" id="MBW4564738.1"/>
    </source>
</evidence>